<feature type="domain" description="Aminoacyl-transfer RNA synthetases class-II family profile" evidence="12">
    <location>
        <begin position="264"/>
        <end position="586"/>
    </location>
</feature>
<evidence type="ECO:0000256" key="8">
    <source>
        <dbReference type="ARBA" id="ARBA00023146"/>
    </source>
</evidence>
<dbReference type="OrthoDB" id="21243at2759"/>
<dbReference type="InterPro" id="IPR006195">
    <property type="entry name" value="aa-tRNA-synth_II"/>
</dbReference>
<dbReference type="SUPFAM" id="SSF50249">
    <property type="entry name" value="Nucleic acid-binding proteins"/>
    <property type="match status" value="1"/>
</dbReference>
<comment type="subcellular location">
    <subcellularLocation>
        <location evidence="1">Cytoplasm</location>
    </subcellularLocation>
</comment>
<dbReference type="InterPro" id="IPR004365">
    <property type="entry name" value="NA-bd_OB_tRNA"/>
</dbReference>
<evidence type="ECO:0000256" key="6">
    <source>
        <dbReference type="ARBA" id="ARBA00022840"/>
    </source>
</evidence>
<keyword evidence="5" id="KW-0547">Nucleotide-binding</keyword>
<keyword evidence="7" id="KW-0648">Protein biosynthesis</keyword>
<dbReference type="InParanoid" id="A0A2T2ZVC4"/>
<sequence>MAGEPSDKAAAPPTEQLEKLLLDEVTGEKVSKSELKRRQKQRQKEEEKAKKAAAAPPKPAAANKKKEDEEEMDPRMYYENRSKAVKAMLDSNEPNPYPHKFHVTYDDKSFVTDYEHIKSGDVDRTKELRIAGRIYGRRSLGKLIFYDIKTAADTVSIGASIQIMCQAENVPEGVTPFEKQHEHLRRGDVIGIVGYPGRTAPKKLIEQGKQGELSIFASEVILLAPSLHMLPTQHYGFKDHEQRFRQRYLDLLFNDASRQTMWTRSKIIRYIRDFFNERRFLEVETPMMTAIPGGATALPFITHHNDLDMDMYMRIAPELFLKMLIVGQFGKVFELGKNFRNEGIDLTHNPEFTSIEFYWAYADVYDVMNITEELVSGLVKDLTGGYKTKFTNQHGETYDVNWEAPWRRVEMLPELERVCGEKFPPFEEMHTEATGEFLKGILKKMKVDCPPPLTNARMLDKLVGEFIEETCINPTFIMEHPQMMSPLAKYHRQKKGLCERFEAFVCKKEIANAYTELNNPFDQRLRFEEQARQKAQGDDEAQPVDENFLSALEYGLPPTGGWGLGIDRLVMFLTNNYAIREVQAFPFMRDDKAAGPGAAAGAQKHAAELVGVEPLPVEGIAHK</sequence>
<feature type="compositionally biased region" description="Basic and acidic residues" evidence="11">
    <location>
        <begin position="16"/>
        <end position="50"/>
    </location>
</feature>
<dbReference type="Pfam" id="PF00152">
    <property type="entry name" value="tRNA-synt_2"/>
    <property type="match status" value="1"/>
</dbReference>
<dbReference type="Gene3D" id="3.30.930.10">
    <property type="entry name" value="Bira Bifunctional Protein, Domain 2"/>
    <property type="match status" value="1"/>
</dbReference>
<dbReference type="PANTHER" id="PTHR42918:SF9">
    <property type="entry name" value="LYSINE--TRNA LIGASE"/>
    <property type="match status" value="1"/>
</dbReference>
<dbReference type="InterPro" id="IPR044136">
    <property type="entry name" value="Lys-tRNA-ligase_II_N"/>
</dbReference>
<proteinExistence type="inferred from homology"/>
<keyword evidence="4" id="KW-0436">Ligase</keyword>
<dbReference type="PROSITE" id="PS50862">
    <property type="entry name" value="AA_TRNA_LIGASE_II"/>
    <property type="match status" value="1"/>
</dbReference>
<dbReference type="EC" id="6.1.1.6" evidence="10"/>
<dbReference type="FunFam" id="3.30.930.10:FF:000238">
    <property type="entry name" value="Lysine--tRNA ligase"/>
    <property type="match status" value="1"/>
</dbReference>
<evidence type="ECO:0000256" key="1">
    <source>
        <dbReference type="ARBA" id="ARBA00004496"/>
    </source>
</evidence>
<evidence type="ECO:0000256" key="2">
    <source>
        <dbReference type="ARBA" id="ARBA00008226"/>
    </source>
</evidence>
<dbReference type="Gene3D" id="2.40.50.140">
    <property type="entry name" value="Nucleic acid-binding proteins"/>
    <property type="match status" value="1"/>
</dbReference>
<dbReference type="GO" id="GO:0005829">
    <property type="term" value="C:cytosol"/>
    <property type="evidence" value="ECO:0007669"/>
    <property type="project" value="TreeGrafter"/>
</dbReference>
<reference evidence="13 14" key="1">
    <citation type="journal article" date="2018" name="Mycol. Prog.">
        <title>Coniella lustricola, a new species from submerged detritus.</title>
        <authorList>
            <person name="Raudabaugh D.B."/>
            <person name="Iturriaga T."/>
            <person name="Carver A."/>
            <person name="Mondo S."/>
            <person name="Pangilinan J."/>
            <person name="Lipzen A."/>
            <person name="He G."/>
            <person name="Amirebrahimi M."/>
            <person name="Grigoriev I.V."/>
            <person name="Miller A.N."/>
        </authorList>
    </citation>
    <scope>NUCLEOTIDE SEQUENCE [LARGE SCALE GENOMIC DNA]</scope>
    <source>
        <strain evidence="13 14">B22-T-1</strain>
    </source>
</reference>
<protein>
    <recommendedName>
        <fullName evidence="10">Lysine--tRNA ligase</fullName>
        <ecNumber evidence="10">6.1.1.6</ecNumber>
    </recommendedName>
    <alternativeName>
        <fullName evidence="10">Lysyl-tRNA synthetase</fullName>
    </alternativeName>
</protein>
<dbReference type="Proteomes" id="UP000241462">
    <property type="component" value="Unassembled WGS sequence"/>
</dbReference>
<organism evidence="13 14">
    <name type="scientific">Coniella lustricola</name>
    <dbReference type="NCBI Taxonomy" id="2025994"/>
    <lineage>
        <taxon>Eukaryota</taxon>
        <taxon>Fungi</taxon>
        <taxon>Dikarya</taxon>
        <taxon>Ascomycota</taxon>
        <taxon>Pezizomycotina</taxon>
        <taxon>Sordariomycetes</taxon>
        <taxon>Sordariomycetidae</taxon>
        <taxon>Diaporthales</taxon>
        <taxon>Schizoparmaceae</taxon>
        <taxon>Coniella</taxon>
    </lineage>
</organism>
<dbReference type="GO" id="GO:0006430">
    <property type="term" value="P:lysyl-tRNA aminoacylation"/>
    <property type="evidence" value="ECO:0007669"/>
    <property type="project" value="InterPro"/>
</dbReference>
<dbReference type="GO" id="GO:0005524">
    <property type="term" value="F:ATP binding"/>
    <property type="evidence" value="ECO:0007669"/>
    <property type="project" value="UniProtKB-KW"/>
</dbReference>
<dbReference type="SUPFAM" id="SSF55681">
    <property type="entry name" value="Class II aaRS and biotin synthetases"/>
    <property type="match status" value="1"/>
</dbReference>
<dbReference type="NCBIfam" id="TIGR00499">
    <property type="entry name" value="lysS_bact"/>
    <property type="match status" value="1"/>
</dbReference>
<dbReference type="InterPro" id="IPR002313">
    <property type="entry name" value="Lys-tRNA-ligase_II"/>
</dbReference>
<dbReference type="InterPro" id="IPR012340">
    <property type="entry name" value="NA-bd_OB-fold"/>
</dbReference>
<dbReference type="AlphaFoldDB" id="A0A2T2ZVC4"/>
<dbReference type="Pfam" id="PF01336">
    <property type="entry name" value="tRNA_anti-codon"/>
    <property type="match status" value="1"/>
</dbReference>
<dbReference type="InterPro" id="IPR004364">
    <property type="entry name" value="Aa-tRNA-synt_II"/>
</dbReference>
<comment type="catalytic activity">
    <reaction evidence="9 10">
        <text>tRNA(Lys) + L-lysine + ATP = L-lysyl-tRNA(Lys) + AMP + diphosphate</text>
        <dbReference type="Rhea" id="RHEA:20792"/>
        <dbReference type="Rhea" id="RHEA-COMP:9696"/>
        <dbReference type="Rhea" id="RHEA-COMP:9697"/>
        <dbReference type="ChEBI" id="CHEBI:30616"/>
        <dbReference type="ChEBI" id="CHEBI:32551"/>
        <dbReference type="ChEBI" id="CHEBI:33019"/>
        <dbReference type="ChEBI" id="CHEBI:78442"/>
        <dbReference type="ChEBI" id="CHEBI:78529"/>
        <dbReference type="ChEBI" id="CHEBI:456215"/>
        <dbReference type="EC" id="6.1.1.6"/>
    </reaction>
</comment>
<evidence type="ECO:0000313" key="13">
    <source>
        <dbReference type="EMBL" id="PSR77729.1"/>
    </source>
</evidence>
<dbReference type="STRING" id="2025994.A0A2T2ZVC4"/>
<keyword evidence="3" id="KW-0963">Cytoplasm</keyword>
<keyword evidence="14" id="KW-1185">Reference proteome</keyword>
<evidence type="ECO:0000259" key="12">
    <source>
        <dbReference type="PROSITE" id="PS50862"/>
    </source>
</evidence>
<dbReference type="GO" id="GO:0000049">
    <property type="term" value="F:tRNA binding"/>
    <property type="evidence" value="ECO:0007669"/>
    <property type="project" value="TreeGrafter"/>
</dbReference>
<evidence type="ECO:0000256" key="7">
    <source>
        <dbReference type="ARBA" id="ARBA00022917"/>
    </source>
</evidence>
<evidence type="ECO:0000256" key="3">
    <source>
        <dbReference type="ARBA" id="ARBA00022490"/>
    </source>
</evidence>
<accession>A0A2T2ZVC4</accession>
<dbReference type="FunCoup" id="A0A2T2ZVC4">
    <property type="interactions" value="1180"/>
</dbReference>
<dbReference type="CDD" id="cd04322">
    <property type="entry name" value="LysRS_N"/>
    <property type="match status" value="1"/>
</dbReference>
<evidence type="ECO:0000256" key="5">
    <source>
        <dbReference type="ARBA" id="ARBA00022741"/>
    </source>
</evidence>
<keyword evidence="8" id="KW-0030">Aminoacyl-tRNA synthetase</keyword>
<keyword evidence="6" id="KW-0067">ATP-binding</keyword>
<dbReference type="InterPro" id="IPR034762">
    <property type="entry name" value="Lys-tRNA-ligase_II_bac/euk"/>
</dbReference>
<evidence type="ECO:0000256" key="9">
    <source>
        <dbReference type="ARBA" id="ARBA00048573"/>
    </source>
</evidence>
<evidence type="ECO:0000256" key="11">
    <source>
        <dbReference type="SAM" id="MobiDB-lite"/>
    </source>
</evidence>
<dbReference type="PANTHER" id="PTHR42918">
    <property type="entry name" value="LYSYL-TRNA SYNTHETASE"/>
    <property type="match status" value="1"/>
</dbReference>
<dbReference type="PIRSF" id="PIRSF039101">
    <property type="entry name" value="LysRS2"/>
    <property type="match status" value="1"/>
</dbReference>
<comment type="similarity">
    <text evidence="2">Belongs to the class-II aminoacyl-tRNA synthetase family.</text>
</comment>
<dbReference type="PRINTS" id="PR00982">
    <property type="entry name" value="TRNASYNTHLYS"/>
</dbReference>
<dbReference type="InterPro" id="IPR045864">
    <property type="entry name" value="aa-tRNA-synth_II/BPL/LPL"/>
</dbReference>
<feature type="region of interest" description="Disordered" evidence="11">
    <location>
        <begin position="1"/>
        <end position="75"/>
    </location>
</feature>
<dbReference type="GO" id="GO:0004824">
    <property type="term" value="F:lysine-tRNA ligase activity"/>
    <property type="evidence" value="ECO:0007669"/>
    <property type="project" value="UniProtKB-EC"/>
</dbReference>
<dbReference type="InterPro" id="IPR018149">
    <property type="entry name" value="Lys-tRNA-synth_II_C"/>
</dbReference>
<dbReference type="EMBL" id="KZ678641">
    <property type="protein sequence ID" value="PSR77729.1"/>
    <property type="molecule type" value="Genomic_DNA"/>
</dbReference>
<evidence type="ECO:0000256" key="10">
    <source>
        <dbReference type="RuleBase" id="RU003748"/>
    </source>
</evidence>
<dbReference type="HAMAP" id="MF_00252">
    <property type="entry name" value="Lys_tRNA_synth_class2"/>
    <property type="match status" value="1"/>
</dbReference>
<dbReference type="FunFam" id="2.40.50.140:FF:000050">
    <property type="entry name" value="Lysine--tRNA ligase"/>
    <property type="match status" value="1"/>
</dbReference>
<dbReference type="NCBIfam" id="NF001756">
    <property type="entry name" value="PRK00484.1"/>
    <property type="match status" value="1"/>
</dbReference>
<evidence type="ECO:0000256" key="4">
    <source>
        <dbReference type="ARBA" id="ARBA00022598"/>
    </source>
</evidence>
<gene>
    <name evidence="13" type="ORF">BD289DRAFT_141681</name>
</gene>
<name>A0A2T2ZVC4_9PEZI</name>
<evidence type="ECO:0000313" key="14">
    <source>
        <dbReference type="Proteomes" id="UP000241462"/>
    </source>
</evidence>
<dbReference type="CDD" id="cd00775">
    <property type="entry name" value="LysRS_core"/>
    <property type="match status" value="1"/>
</dbReference>